<feature type="region of interest" description="Disordered" evidence="1">
    <location>
        <begin position="444"/>
        <end position="536"/>
    </location>
</feature>
<feature type="region of interest" description="Disordered" evidence="1">
    <location>
        <begin position="859"/>
        <end position="954"/>
    </location>
</feature>
<feature type="compositionally biased region" description="Low complexity" evidence="1">
    <location>
        <begin position="483"/>
        <end position="503"/>
    </location>
</feature>
<sequence>MPSDERTPAATPAVPMAEAAEASFPSIPLSSLTRLSIVYAHSVAAMSQRLAQAKKRTKGNGTAPSLASLRRLVEDDKLQRGRLAHINQTMAAIIQCSVTQWSPEVLAYHLTALDARLFARVDLDALATALGPVSTPCPTGRDDTAHLPEYPATVMPCLHLYDYVYHAWAHELIAALVPTSSPANETPGRDVGPTTQFARVAYHLLEVADVALHTFRNLNLAVAVANLFRSPEMRCVLKYGPPVPPALRAKIDQSIHTVFGDGSGEDGAAYRAALLKALGSPYQTPVRAPASPSPAAAAVDPLRDGGVVRSVYAVPCLTYHLACLRLIPQAFAATKTGAETDAGRSLPTQLGELGEAKFHAEFDVLRACQTEREAFTSLGLAFPTLQRDTGVRSAHPRSLDPNQRPGLDLAELVDRDLSVHHWLLTRPYLTRAQLREEVFTLLPHLPPGTLPVPTNPTEEVPARISPSQSIVQPKHNHHEALQTPESPSSEPPVTATPTASQVPSSPPSTKPVSQTEPSQTATATAATATGEESDWSSFQVYDYEQGSPKREPSPTPSLQDFMAYLDNHLAVQEDPADMVSEETTVLQGEEVEAAVTEAKAPGENQAAALAAEIPEASQVSTAESAVPGGNATSKEPVEEPCPAPVSTPQEVPVAKATATIPGIDGEATKVDMDKIPVEEGTLIPAELLTDPEDKPNPALCKASPSPLTQFEQTTYEANPVEQGTGTPVAPVEEEPDTLEAELKAPVNGSASHLSPEGALQAAIVTTLPEDDEEFVYDPMVLNEPAPAEKADPPQSPPVEAAHAIPTVEPQSDPPLLVAQATGPSKVPSTLVHAQTAALRGRSDTVESGRLELTVSFHDLLSAQGGGTNSSGAWYEDDDDRAEAGAVVGSKAERPKGEPSDCDDTVESDYSSSYLDDDDDDDGEEMTITFADLSDRTPSPMPPYSQGKTQPANDL</sequence>
<dbReference type="EMBL" id="JANBPT010000065">
    <property type="protein sequence ID" value="KAJ1928627.1"/>
    <property type="molecule type" value="Genomic_DNA"/>
</dbReference>
<evidence type="ECO:0000313" key="3">
    <source>
        <dbReference type="Proteomes" id="UP001150569"/>
    </source>
</evidence>
<keyword evidence="3" id="KW-1185">Reference proteome</keyword>
<name>A0A9W8AJX8_9FUNG</name>
<feature type="compositionally biased region" description="Pro residues" evidence="1">
    <location>
        <begin position="444"/>
        <end position="454"/>
    </location>
</feature>
<feature type="compositionally biased region" description="Acidic residues" evidence="1">
    <location>
        <begin position="914"/>
        <end position="924"/>
    </location>
</feature>
<feature type="compositionally biased region" description="Polar residues" evidence="1">
    <location>
        <begin position="705"/>
        <end position="725"/>
    </location>
</feature>
<proteinExistence type="predicted"/>
<feature type="compositionally biased region" description="Polar residues" evidence="1">
    <location>
        <begin position="945"/>
        <end position="954"/>
    </location>
</feature>
<dbReference type="Proteomes" id="UP001150569">
    <property type="component" value="Unassembled WGS sequence"/>
</dbReference>
<feature type="region of interest" description="Disordered" evidence="1">
    <location>
        <begin position="611"/>
        <end position="653"/>
    </location>
</feature>
<gene>
    <name evidence="2" type="ORF">IWQ60_001881</name>
</gene>
<evidence type="ECO:0008006" key="4">
    <source>
        <dbReference type="Google" id="ProtNLM"/>
    </source>
</evidence>
<comment type="caution">
    <text evidence="2">The sequence shown here is derived from an EMBL/GenBank/DDBJ whole genome shotgun (WGS) entry which is preliminary data.</text>
</comment>
<evidence type="ECO:0000313" key="2">
    <source>
        <dbReference type="EMBL" id="KAJ1928627.1"/>
    </source>
</evidence>
<feature type="region of interest" description="Disordered" evidence="1">
    <location>
        <begin position="687"/>
        <end position="755"/>
    </location>
</feature>
<reference evidence="2" key="1">
    <citation type="submission" date="2022-07" db="EMBL/GenBank/DDBJ databases">
        <title>Phylogenomic reconstructions and comparative analyses of Kickxellomycotina fungi.</title>
        <authorList>
            <person name="Reynolds N.K."/>
            <person name="Stajich J.E."/>
            <person name="Barry K."/>
            <person name="Grigoriev I.V."/>
            <person name="Crous P."/>
            <person name="Smith M.E."/>
        </authorList>
    </citation>
    <scope>NUCLEOTIDE SEQUENCE</scope>
    <source>
        <strain evidence="2">RSA 861</strain>
    </source>
</reference>
<evidence type="ECO:0000256" key="1">
    <source>
        <dbReference type="SAM" id="MobiDB-lite"/>
    </source>
</evidence>
<feature type="compositionally biased region" description="Low complexity" evidence="1">
    <location>
        <begin position="510"/>
        <end position="529"/>
    </location>
</feature>
<organism evidence="2 3">
    <name type="scientific">Tieghemiomyces parasiticus</name>
    <dbReference type="NCBI Taxonomy" id="78921"/>
    <lineage>
        <taxon>Eukaryota</taxon>
        <taxon>Fungi</taxon>
        <taxon>Fungi incertae sedis</taxon>
        <taxon>Zoopagomycota</taxon>
        <taxon>Kickxellomycotina</taxon>
        <taxon>Dimargaritomycetes</taxon>
        <taxon>Dimargaritales</taxon>
        <taxon>Dimargaritaceae</taxon>
        <taxon>Tieghemiomyces</taxon>
    </lineage>
</organism>
<feature type="region of interest" description="Disordered" evidence="1">
    <location>
        <begin position="779"/>
        <end position="845"/>
    </location>
</feature>
<dbReference type="AlphaFoldDB" id="A0A9W8AJX8"/>
<dbReference type="OrthoDB" id="10254377at2759"/>
<accession>A0A9W8AJX8</accession>
<protein>
    <recommendedName>
        <fullName evidence="4">Ras-GEF domain-containing protein</fullName>
    </recommendedName>
</protein>